<sequence>MRLLRIRVCPVRSKECVRWVATANGPVIGVHPDRGRDQFVERIAAAFPPDTHTLGLFGGKMTKDELFISTAYFAVVSGLLASI</sequence>
<gene>
    <name evidence="1" type="ORF">TCNE_LOCUS12406</name>
</gene>
<reference evidence="1 2" key="2">
    <citation type="submission" date="2018-11" db="EMBL/GenBank/DDBJ databases">
        <authorList>
            <consortium name="Pathogen Informatics"/>
        </authorList>
    </citation>
    <scope>NUCLEOTIDE SEQUENCE [LARGE SCALE GENOMIC DNA]</scope>
</reference>
<evidence type="ECO:0000313" key="2">
    <source>
        <dbReference type="Proteomes" id="UP000050794"/>
    </source>
</evidence>
<dbReference type="Proteomes" id="UP000050794">
    <property type="component" value="Unassembled WGS sequence"/>
</dbReference>
<evidence type="ECO:0000313" key="1">
    <source>
        <dbReference type="EMBL" id="VDM43727.1"/>
    </source>
</evidence>
<accession>A0A183UV86</accession>
<dbReference type="WBParaSite" id="TCNE_0001240601-mRNA-1">
    <property type="protein sequence ID" value="TCNE_0001240601-mRNA-1"/>
    <property type="gene ID" value="TCNE_0001240601"/>
</dbReference>
<protein>
    <submittedName>
        <fullName evidence="3">Ferredoxin</fullName>
    </submittedName>
</protein>
<dbReference type="AlphaFoldDB" id="A0A183UV86"/>
<dbReference type="EMBL" id="UYWY01021250">
    <property type="protein sequence ID" value="VDM43727.1"/>
    <property type="molecule type" value="Genomic_DNA"/>
</dbReference>
<name>A0A183UV86_TOXCA</name>
<evidence type="ECO:0000313" key="3">
    <source>
        <dbReference type="WBParaSite" id="TCNE_0001240601-mRNA-1"/>
    </source>
</evidence>
<proteinExistence type="predicted"/>
<organism evidence="2 3">
    <name type="scientific">Toxocara canis</name>
    <name type="common">Canine roundworm</name>
    <dbReference type="NCBI Taxonomy" id="6265"/>
    <lineage>
        <taxon>Eukaryota</taxon>
        <taxon>Metazoa</taxon>
        <taxon>Ecdysozoa</taxon>
        <taxon>Nematoda</taxon>
        <taxon>Chromadorea</taxon>
        <taxon>Rhabditida</taxon>
        <taxon>Spirurina</taxon>
        <taxon>Ascaridomorpha</taxon>
        <taxon>Ascaridoidea</taxon>
        <taxon>Toxocaridae</taxon>
        <taxon>Toxocara</taxon>
    </lineage>
</organism>
<keyword evidence="2" id="KW-1185">Reference proteome</keyword>
<reference evidence="3" key="1">
    <citation type="submission" date="2016-06" db="UniProtKB">
        <authorList>
            <consortium name="WormBaseParasite"/>
        </authorList>
    </citation>
    <scope>IDENTIFICATION</scope>
</reference>